<reference evidence="3 5" key="1">
    <citation type="submission" date="2016-10" db="EMBL/GenBank/DDBJ databases">
        <authorList>
            <person name="Cai Z."/>
        </authorList>
    </citation>
    <scope>NUCLEOTIDE SEQUENCE [LARGE SCALE GENOMIC DNA]</scope>
    <source>
        <strain evidence="3 5">DSM 25227</strain>
    </source>
</reference>
<name>A0A2Y9B4H8_9RHOB</name>
<dbReference type="AlphaFoldDB" id="A0A2Y9B4H8"/>
<evidence type="ECO:0000313" key="5">
    <source>
        <dbReference type="Proteomes" id="UP000251571"/>
    </source>
</evidence>
<gene>
    <name evidence="2" type="ORF">BCF38_11165</name>
    <name evidence="3" type="ORF">SAMN05421539_11165</name>
</gene>
<evidence type="ECO:0000313" key="2">
    <source>
        <dbReference type="EMBL" id="PWJ15048.1"/>
    </source>
</evidence>
<evidence type="ECO:0000256" key="1">
    <source>
        <dbReference type="SAM" id="MobiDB-lite"/>
    </source>
</evidence>
<reference evidence="2 4" key="2">
    <citation type="submission" date="2018-03" db="EMBL/GenBank/DDBJ databases">
        <title>Genomic Encyclopedia of Archaeal and Bacterial Type Strains, Phase II (KMG-II): from individual species to whole genera.</title>
        <authorList>
            <person name="Goeker M."/>
        </authorList>
    </citation>
    <scope>NUCLEOTIDE SEQUENCE [LARGE SCALE GENOMIC DNA]</scope>
    <source>
        <strain evidence="2 4">DSM 25227</strain>
    </source>
</reference>
<organism evidence="3 5">
    <name type="scientific">Jannaschia seohaensis</name>
    <dbReference type="NCBI Taxonomy" id="475081"/>
    <lineage>
        <taxon>Bacteria</taxon>
        <taxon>Pseudomonadati</taxon>
        <taxon>Pseudomonadota</taxon>
        <taxon>Alphaproteobacteria</taxon>
        <taxon>Rhodobacterales</taxon>
        <taxon>Roseobacteraceae</taxon>
        <taxon>Jannaschia</taxon>
    </lineage>
</organism>
<dbReference type="EMBL" id="QGDJ01000011">
    <property type="protein sequence ID" value="PWJ15048.1"/>
    <property type="molecule type" value="Genomic_DNA"/>
</dbReference>
<feature type="region of interest" description="Disordered" evidence="1">
    <location>
        <begin position="63"/>
        <end position="140"/>
    </location>
</feature>
<sequence>MRRLGLPLRATLPASGCISERAGATAFGPVVGMTPGPLVCAETRILDAIPADMKNPMAADALASRKGADRAQDAGARGNRRPVPCPSVTLPPVTGPRVTRPDGSPSGAPDANVLGGPALIGGSGSGARPDLAAYRPDMPRDAAPSALASLCFLPPRSIDGRPPIASPSAAASRAPAPEL</sequence>
<accession>A0A2Y9B4H8</accession>
<evidence type="ECO:0000313" key="3">
    <source>
        <dbReference type="EMBL" id="SSA49897.1"/>
    </source>
</evidence>
<feature type="compositionally biased region" description="Low complexity" evidence="1">
    <location>
        <begin position="161"/>
        <end position="179"/>
    </location>
</feature>
<dbReference type="Proteomes" id="UP000245839">
    <property type="component" value="Unassembled WGS sequence"/>
</dbReference>
<proteinExistence type="predicted"/>
<feature type="region of interest" description="Disordered" evidence="1">
    <location>
        <begin position="156"/>
        <end position="179"/>
    </location>
</feature>
<keyword evidence="4" id="KW-1185">Reference proteome</keyword>
<dbReference type="Proteomes" id="UP000251571">
    <property type="component" value="Unassembled WGS sequence"/>
</dbReference>
<dbReference type="EMBL" id="UETC01000011">
    <property type="protein sequence ID" value="SSA49897.1"/>
    <property type="molecule type" value="Genomic_DNA"/>
</dbReference>
<protein>
    <submittedName>
        <fullName evidence="3">Uncharacterized protein</fullName>
    </submittedName>
</protein>
<evidence type="ECO:0000313" key="4">
    <source>
        <dbReference type="Proteomes" id="UP000245839"/>
    </source>
</evidence>